<feature type="domain" description="Serine aminopeptidase S33" evidence="1">
    <location>
        <begin position="44"/>
        <end position="131"/>
    </location>
</feature>
<dbReference type="PANTHER" id="PTHR39624">
    <property type="entry name" value="PROTEIN INVOLVED IN RIMO-MEDIATED BETA-METHYLTHIOLATION OF RIBOSOMAL PROTEIN S12 YCAO"/>
    <property type="match status" value="1"/>
</dbReference>
<dbReference type="Pfam" id="PF12146">
    <property type="entry name" value="Hydrolase_4"/>
    <property type="match status" value="1"/>
</dbReference>
<evidence type="ECO:0000313" key="2">
    <source>
        <dbReference type="EMBL" id="VAW47156.1"/>
    </source>
</evidence>
<name>A0A3B0WS83_9ZZZZ</name>
<dbReference type="InterPro" id="IPR003718">
    <property type="entry name" value="OsmC/Ohr_fam"/>
</dbReference>
<dbReference type="InterPro" id="IPR022742">
    <property type="entry name" value="Hydrolase_4"/>
</dbReference>
<dbReference type="EMBL" id="UOFA01000324">
    <property type="protein sequence ID" value="VAW47156.1"/>
    <property type="molecule type" value="Genomic_DNA"/>
</dbReference>
<gene>
    <name evidence="2" type="ORF">MNBD_GAMMA02-1017</name>
</gene>
<proteinExistence type="predicted"/>
<evidence type="ECO:0000259" key="1">
    <source>
        <dbReference type="Pfam" id="PF12146"/>
    </source>
</evidence>
<reference evidence="2" key="1">
    <citation type="submission" date="2018-06" db="EMBL/GenBank/DDBJ databases">
        <authorList>
            <person name="Zhirakovskaya E."/>
        </authorList>
    </citation>
    <scope>NUCLEOTIDE SEQUENCE</scope>
</reference>
<sequence>MQKLKLDFPGSQGQLAGLLEQQNQTSKSMVLFAHCFTCGKDFIAASHISKALVEMGFAVFRFDFTGLGNSDGDFANTNFSSNVEDLVAAADFLQANYQAPSILIGHSLGGAAVLKAASQIPQAQAVVTIGAPADASHIKHLFQCELDSIDQHGEADVSLGGRPFKIKKQFIDDLSQHDISHISQLKKALLVMHSPVDDTVSINEAEKIYVAAKHPKSFVSLDYANHLLTHKKDAAYAAKLIAAWSEKFIESNQLDEPKRIDVSAGDVRVTEIDHQFKCDIQTATHQWIADEPIKVGGSDTGPDPYQHLLAGLGACTVMTLRMYANLKKIPMDNVIINLNHDREHGEDCQSCDEQYAKVDVIHRSIEFQGDLTQEQIDKLLVIADKCPVHRTLHNKIEVRTVLKD</sequence>
<dbReference type="InterPro" id="IPR029058">
    <property type="entry name" value="AB_hydrolase_fold"/>
</dbReference>
<protein>
    <submittedName>
        <fullName evidence="2">Bll2902 protein</fullName>
    </submittedName>
</protein>
<dbReference type="Gene3D" id="3.30.300.20">
    <property type="match status" value="1"/>
</dbReference>
<dbReference type="InterPro" id="IPR036102">
    <property type="entry name" value="OsmC/Ohrsf"/>
</dbReference>
<dbReference type="PANTHER" id="PTHR39624:SF2">
    <property type="entry name" value="OSMC-LIKE PROTEIN"/>
    <property type="match status" value="1"/>
</dbReference>
<accession>A0A3B0WS83</accession>
<dbReference type="Gene3D" id="3.40.50.1820">
    <property type="entry name" value="alpha/beta hydrolase"/>
    <property type="match status" value="1"/>
</dbReference>
<dbReference type="SUPFAM" id="SSF82784">
    <property type="entry name" value="OsmC-like"/>
    <property type="match status" value="1"/>
</dbReference>
<organism evidence="2">
    <name type="scientific">hydrothermal vent metagenome</name>
    <dbReference type="NCBI Taxonomy" id="652676"/>
    <lineage>
        <taxon>unclassified sequences</taxon>
        <taxon>metagenomes</taxon>
        <taxon>ecological metagenomes</taxon>
    </lineage>
</organism>
<dbReference type="InterPro" id="IPR015946">
    <property type="entry name" value="KH_dom-like_a/b"/>
</dbReference>
<dbReference type="Pfam" id="PF02566">
    <property type="entry name" value="OsmC"/>
    <property type="match status" value="1"/>
</dbReference>
<dbReference type="AlphaFoldDB" id="A0A3B0WS83"/>
<dbReference type="SUPFAM" id="SSF53474">
    <property type="entry name" value="alpha/beta-Hydrolases"/>
    <property type="match status" value="1"/>
</dbReference>